<evidence type="ECO:0000256" key="4">
    <source>
        <dbReference type="ARBA" id="ARBA00023015"/>
    </source>
</evidence>
<protein>
    <submittedName>
        <fullName evidence="7">Transcription antitermination factor NusB</fullName>
    </submittedName>
</protein>
<accession>A0ABT7U9F4</accession>
<evidence type="ECO:0000256" key="3">
    <source>
        <dbReference type="ARBA" id="ARBA00022884"/>
    </source>
</evidence>
<evidence type="ECO:0000313" key="8">
    <source>
        <dbReference type="Proteomes" id="UP001529340"/>
    </source>
</evidence>
<keyword evidence="8" id="KW-1185">Reference proteome</keyword>
<feature type="domain" description="NusB/RsmB/TIM44" evidence="6">
    <location>
        <begin position="6"/>
        <end position="125"/>
    </location>
</feature>
<keyword evidence="3" id="KW-0694">RNA-binding</keyword>
<dbReference type="EMBL" id="JAUDCG010000003">
    <property type="protein sequence ID" value="MDM8156234.1"/>
    <property type="molecule type" value="Genomic_DNA"/>
</dbReference>
<proteinExistence type="inferred from homology"/>
<organism evidence="7 8">
    <name type="scientific">Amedibacillus dolichus</name>
    <dbReference type="NCBI Taxonomy" id="31971"/>
    <lineage>
        <taxon>Bacteria</taxon>
        <taxon>Bacillati</taxon>
        <taxon>Bacillota</taxon>
        <taxon>Erysipelotrichia</taxon>
        <taxon>Erysipelotrichales</taxon>
        <taxon>Erysipelotrichaceae</taxon>
        <taxon>Amedibacillus</taxon>
    </lineage>
</organism>
<comment type="similarity">
    <text evidence="1">Belongs to the NusB family.</text>
</comment>
<reference evidence="7 8" key="3">
    <citation type="submission" date="2023-06" db="EMBL/GenBank/DDBJ databases">
        <authorList>
            <person name="Zeman M."/>
            <person name="Kubasova T."/>
            <person name="Jahodarova E."/>
            <person name="Nykrynova M."/>
            <person name="Rychlik I."/>
        </authorList>
    </citation>
    <scope>NUCLEOTIDE SEQUENCE [LARGE SCALE GENOMIC DNA]</scope>
    <source>
        <strain evidence="7 8">ET39</strain>
    </source>
</reference>
<evidence type="ECO:0000256" key="2">
    <source>
        <dbReference type="ARBA" id="ARBA00022814"/>
    </source>
</evidence>
<keyword evidence="4" id="KW-0805">Transcription regulation</keyword>
<dbReference type="PANTHER" id="PTHR11078">
    <property type="entry name" value="N UTILIZATION SUBSTANCE PROTEIN B-RELATED"/>
    <property type="match status" value="1"/>
</dbReference>
<keyword evidence="5" id="KW-0804">Transcription</keyword>
<reference evidence="7 8" key="1">
    <citation type="submission" date="2023-06" db="EMBL/GenBank/DDBJ databases">
        <title>Identification and characterization of horizontal gene transfer across gut microbiota members of farm animals based on homology search.</title>
        <authorList>
            <person name="Schwarzerova J."/>
            <person name="Nykrynova M."/>
            <person name="Jureckova K."/>
            <person name="Cejkova D."/>
            <person name="Rychlik I."/>
        </authorList>
    </citation>
    <scope>NUCLEOTIDE SEQUENCE [LARGE SCALE GENOMIC DNA]</scope>
    <source>
        <strain evidence="7 8">ET39</strain>
    </source>
</reference>
<dbReference type="Pfam" id="PF01029">
    <property type="entry name" value="NusB"/>
    <property type="match status" value="1"/>
</dbReference>
<keyword evidence="2" id="KW-0889">Transcription antitermination</keyword>
<dbReference type="InterPro" id="IPR011605">
    <property type="entry name" value="NusB_fam"/>
</dbReference>
<dbReference type="Proteomes" id="UP001529340">
    <property type="component" value="Unassembled WGS sequence"/>
</dbReference>
<dbReference type="NCBIfam" id="TIGR01951">
    <property type="entry name" value="nusB"/>
    <property type="match status" value="1"/>
</dbReference>
<dbReference type="PANTHER" id="PTHR11078:SF3">
    <property type="entry name" value="ANTITERMINATION NUSB DOMAIN-CONTAINING PROTEIN"/>
    <property type="match status" value="1"/>
</dbReference>
<name>A0ABT7U9F4_9FIRM</name>
<evidence type="ECO:0000256" key="1">
    <source>
        <dbReference type="ARBA" id="ARBA00005952"/>
    </source>
</evidence>
<evidence type="ECO:0000313" key="7">
    <source>
        <dbReference type="EMBL" id="MDM8156234.1"/>
    </source>
</evidence>
<dbReference type="SUPFAM" id="SSF48013">
    <property type="entry name" value="NusB-like"/>
    <property type="match status" value="1"/>
</dbReference>
<evidence type="ECO:0000259" key="6">
    <source>
        <dbReference type="Pfam" id="PF01029"/>
    </source>
</evidence>
<dbReference type="InterPro" id="IPR035926">
    <property type="entry name" value="NusB-like_sf"/>
</dbReference>
<gene>
    <name evidence="7" type="primary">nusB</name>
    <name evidence="7" type="ORF">QUV96_01125</name>
</gene>
<dbReference type="InterPro" id="IPR006027">
    <property type="entry name" value="NusB_RsmB_TIM44"/>
</dbReference>
<dbReference type="RefSeq" id="WP_289606703.1">
    <property type="nucleotide sequence ID" value="NZ_JAUDCG010000003.1"/>
</dbReference>
<dbReference type="Gene3D" id="1.10.940.10">
    <property type="entry name" value="NusB-like"/>
    <property type="match status" value="1"/>
</dbReference>
<reference evidence="8" key="2">
    <citation type="submission" date="2023-06" db="EMBL/GenBank/DDBJ databases">
        <title>Identification and characterization of horizontal gene transfer across gut microbiota members of farm animals based on homology search.</title>
        <authorList>
            <person name="Zeman M."/>
            <person name="Kubasova T."/>
            <person name="Jahodarova E."/>
            <person name="Nykrynova M."/>
            <person name="Rychlik I."/>
        </authorList>
    </citation>
    <scope>NUCLEOTIDE SEQUENCE [LARGE SCALE GENOMIC DNA]</scope>
    <source>
        <strain evidence="8">ET39</strain>
    </source>
</reference>
<sequence>MEMNRHKMREVAMTSLYQHLLLGKDIRECVYENCDSNDIDPFLYTITMDTVRYKDAYIDKISEKLNREWTFDRLGFVEQAILLMACCEIDLEVVPKAIVIDEAVSLAKKYCDEDAYKLINGVLDQL</sequence>
<evidence type="ECO:0000256" key="5">
    <source>
        <dbReference type="ARBA" id="ARBA00023163"/>
    </source>
</evidence>
<comment type="caution">
    <text evidence="7">The sequence shown here is derived from an EMBL/GenBank/DDBJ whole genome shotgun (WGS) entry which is preliminary data.</text>
</comment>